<evidence type="ECO:0000256" key="2">
    <source>
        <dbReference type="ARBA" id="ARBA00022643"/>
    </source>
</evidence>
<dbReference type="Pfam" id="PF03358">
    <property type="entry name" value="FMN_red"/>
    <property type="match status" value="1"/>
</dbReference>
<dbReference type="PANTHER" id="PTHR43408:SF2">
    <property type="entry name" value="FMN REDUCTASE (NADPH)"/>
    <property type="match status" value="1"/>
</dbReference>
<keyword evidence="3" id="KW-0560">Oxidoreductase</keyword>
<keyword evidence="2" id="KW-0288">FMN</keyword>
<dbReference type="Gene3D" id="3.40.50.360">
    <property type="match status" value="1"/>
</dbReference>
<dbReference type="PANTHER" id="PTHR43408">
    <property type="entry name" value="FMN REDUCTASE (NADPH)"/>
    <property type="match status" value="1"/>
</dbReference>
<dbReference type="InterPro" id="IPR029039">
    <property type="entry name" value="Flavoprotein-like_sf"/>
</dbReference>
<dbReference type="AlphaFoldDB" id="A0A9X3WCP8"/>
<dbReference type="InterPro" id="IPR051814">
    <property type="entry name" value="NAD(P)H-dep_FMN_reductase"/>
</dbReference>
<keyword evidence="6" id="KW-1185">Reference proteome</keyword>
<dbReference type="RefSeq" id="WP_272446487.1">
    <property type="nucleotide sequence ID" value="NZ_JAMQKC010000008.1"/>
</dbReference>
<evidence type="ECO:0000313" key="5">
    <source>
        <dbReference type="EMBL" id="MDC3417422.1"/>
    </source>
</evidence>
<protein>
    <submittedName>
        <fullName evidence="5">NAD(P)H-dependent oxidoreductase</fullName>
    </submittedName>
</protein>
<reference evidence="5" key="1">
    <citation type="submission" date="2022-06" db="EMBL/GenBank/DDBJ databases">
        <title>Aquibacillus sp. a new bacterium isolated from soil saline samples.</title>
        <authorList>
            <person name="Galisteo C."/>
            <person name="De La Haba R."/>
            <person name="Sanchez-Porro C."/>
            <person name="Ventosa A."/>
        </authorList>
    </citation>
    <scope>NUCLEOTIDE SEQUENCE</scope>
    <source>
        <strain evidence="5">3ASR75-54</strain>
    </source>
</reference>
<evidence type="ECO:0000256" key="1">
    <source>
        <dbReference type="ARBA" id="ARBA00022630"/>
    </source>
</evidence>
<dbReference type="SUPFAM" id="SSF52218">
    <property type="entry name" value="Flavoproteins"/>
    <property type="match status" value="1"/>
</dbReference>
<organism evidence="5 6">
    <name type="scientific">Aquibacillus salsiterrae</name>
    <dbReference type="NCBI Taxonomy" id="2950439"/>
    <lineage>
        <taxon>Bacteria</taxon>
        <taxon>Bacillati</taxon>
        <taxon>Bacillota</taxon>
        <taxon>Bacilli</taxon>
        <taxon>Bacillales</taxon>
        <taxon>Bacillaceae</taxon>
        <taxon>Aquibacillus</taxon>
    </lineage>
</organism>
<evidence type="ECO:0000313" key="6">
    <source>
        <dbReference type="Proteomes" id="UP001145069"/>
    </source>
</evidence>
<keyword evidence="1" id="KW-0285">Flavoprotein</keyword>
<sequence length="189" mass="21481">MNIVALSGSIVGSKTRTAMNAVVKELKEKYPEEKVTLIDLADFKVEFSDGRNYLDYQGDTKYVAQTIMDADAIIIGTPIFQASIPATLKNIFDLLPVNAFRDKVVSMLVTAGSSKHYLIAENQLKPILGYMKAQIVQTFVFIEESDFYRKEITNDDVIFRIQRLAEDTVLLTRTYTKIREEKEEAEYGF</sequence>
<evidence type="ECO:0000256" key="3">
    <source>
        <dbReference type="ARBA" id="ARBA00023002"/>
    </source>
</evidence>
<evidence type="ECO:0000259" key="4">
    <source>
        <dbReference type="Pfam" id="PF03358"/>
    </source>
</evidence>
<dbReference type="GO" id="GO:0016491">
    <property type="term" value="F:oxidoreductase activity"/>
    <property type="evidence" value="ECO:0007669"/>
    <property type="project" value="UniProtKB-KW"/>
</dbReference>
<proteinExistence type="predicted"/>
<dbReference type="Proteomes" id="UP001145069">
    <property type="component" value="Unassembled WGS sequence"/>
</dbReference>
<gene>
    <name evidence="5" type="ORF">NC799_10995</name>
</gene>
<dbReference type="InterPro" id="IPR005025">
    <property type="entry name" value="FMN_Rdtase-like_dom"/>
</dbReference>
<accession>A0A9X3WCP8</accession>
<comment type="caution">
    <text evidence="5">The sequence shown here is derived from an EMBL/GenBank/DDBJ whole genome shotgun (WGS) entry which is preliminary data.</text>
</comment>
<dbReference type="EMBL" id="JAMQKC010000008">
    <property type="protein sequence ID" value="MDC3417422.1"/>
    <property type="molecule type" value="Genomic_DNA"/>
</dbReference>
<feature type="domain" description="NADPH-dependent FMN reductase-like" evidence="4">
    <location>
        <begin position="1"/>
        <end position="143"/>
    </location>
</feature>
<name>A0A9X3WCP8_9BACI</name>